<feature type="region of interest" description="Disordered" evidence="1">
    <location>
        <begin position="30"/>
        <end position="113"/>
    </location>
</feature>
<name>A0ABR3J175_9AGAR</name>
<evidence type="ECO:0000256" key="1">
    <source>
        <dbReference type="SAM" id="MobiDB-lite"/>
    </source>
</evidence>
<comment type="caution">
    <text evidence="2">The sequence shown here is derived from an EMBL/GenBank/DDBJ whole genome shotgun (WGS) entry which is preliminary data.</text>
</comment>
<reference evidence="3" key="1">
    <citation type="submission" date="2024-06" db="EMBL/GenBank/DDBJ databases">
        <title>Multi-omics analyses provide insights into the biosynthesis of the anticancer antibiotic pleurotin in Hohenbuehelia grisea.</title>
        <authorList>
            <person name="Weaver J.A."/>
            <person name="Alberti F."/>
        </authorList>
    </citation>
    <scope>NUCLEOTIDE SEQUENCE [LARGE SCALE GENOMIC DNA]</scope>
    <source>
        <strain evidence="3">T-177</strain>
    </source>
</reference>
<evidence type="ECO:0000313" key="3">
    <source>
        <dbReference type="Proteomes" id="UP001556367"/>
    </source>
</evidence>
<gene>
    <name evidence="2" type="ORF">HGRIS_009346</name>
</gene>
<organism evidence="2 3">
    <name type="scientific">Hohenbuehelia grisea</name>
    <dbReference type="NCBI Taxonomy" id="104357"/>
    <lineage>
        <taxon>Eukaryota</taxon>
        <taxon>Fungi</taxon>
        <taxon>Dikarya</taxon>
        <taxon>Basidiomycota</taxon>
        <taxon>Agaricomycotina</taxon>
        <taxon>Agaricomycetes</taxon>
        <taxon>Agaricomycetidae</taxon>
        <taxon>Agaricales</taxon>
        <taxon>Pleurotineae</taxon>
        <taxon>Pleurotaceae</taxon>
        <taxon>Hohenbuehelia</taxon>
    </lineage>
</organism>
<keyword evidence="3" id="KW-1185">Reference proteome</keyword>
<evidence type="ECO:0000313" key="2">
    <source>
        <dbReference type="EMBL" id="KAL0949268.1"/>
    </source>
</evidence>
<proteinExistence type="predicted"/>
<accession>A0ABR3J175</accession>
<dbReference type="EMBL" id="JASNQZ010000012">
    <property type="protein sequence ID" value="KAL0949268.1"/>
    <property type="molecule type" value="Genomic_DNA"/>
</dbReference>
<protein>
    <submittedName>
        <fullName evidence="2">Uncharacterized protein</fullName>
    </submittedName>
</protein>
<dbReference type="Proteomes" id="UP001556367">
    <property type="component" value="Unassembled WGS sequence"/>
</dbReference>
<feature type="region of interest" description="Disordered" evidence="1">
    <location>
        <begin position="228"/>
        <end position="252"/>
    </location>
</feature>
<sequence length="482" mass="52816">MPQNKKTKHVSSKKLLKQLDKLAAMDSDDNFEAEFPLNPMDADSPQAHSVSASTDDDDDSEGEEDDEDDEEDDEEEQEQENEEEETLVADPVVPSVTPQKRRRGGNKKDTTPAPASKTVLYVLAVFSAIELQKPVSKRSAKSATLSSSTEEPWDTIKAQLLAKISSLLDPKTLSFDNYKVTATIPRVLGKPGVPLASDTDYALIVQRFLGMRNTDPLANITIEELTSTEAEDKENNDTSAKKKSKNAKRDPALLPGNVAKATRITEIRTKWKCPKKTAQCLGGTFYVGPDFDGHFPMGHDHVDCWASWSLANDPDGSLDAPPNHHLFPRIGGNTSAMPLSPVLQRRLEAQNRSQAAAAPTINLQIGSDFLGLVQGSSTRPAAPAAQAHVPAPVLAHTDSLDNKFARLLPQNYGPGADMPIHDFCDQFGLDNEILTKWAENGFRNAKHLRHLTQGNLADMKFLLGEIAAVRDAMEQWGVRHTD</sequence>
<feature type="compositionally biased region" description="Acidic residues" evidence="1">
    <location>
        <begin position="54"/>
        <end position="87"/>
    </location>
</feature>